<evidence type="ECO:0000313" key="2">
    <source>
        <dbReference type="Proteomes" id="UP001149860"/>
    </source>
</evidence>
<name>A0ACD5DDT1_9LACO</name>
<evidence type="ECO:0000313" key="1">
    <source>
        <dbReference type="EMBL" id="XFD39554.1"/>
    </source>
</evidence>
<dbReference type="EMBL" id="CP168151">
    <property type="protein sequence ID" value="XFD39554.1"/>
    <property type="molecule type" value="Genomic_DNA"/>
</dbReference>
<dbReference type="Proteomes" id="UP001149860">
    <property type="component" value="Chromosome"/>
</dbReference>
<organism evidence="1 2">
    <name type="scientific">Lentilactobacillus terminaliae</name>
    <dbReference type="NCBI Taxonomy" id="3003483"/>
    <lineage>
        <taxon>Bacteria</taxon>
        <taxon>Bacillati</taxon>
        <taxon>Bacillota</taxon>
        <taxon>Bacilli</taxon>
        <taxon>Lactobacillales</taxon>
        <taxon>Lactobacillaceae</taxon>
        <taxon>Lentilactobacillus</taxon>
    </lineage>
</organism>
<gene>
    <name evidence="1" type="ORF">O0236_009175</name>
</gene>
<reference evidence="1" key="1">
    <citation type="submission" date="2024-08" db="EMBL/GenBank/DDBJ databases">
        <title>Lentilactobacillus sp. nov., isolated from tree bark.</title>
        <authorList>
            <person name="Phuengjayaem S."/>
            <person name="Tanasupawat S."/>
        </authorList>
    </citation>
    <scope>NUCLEOTIDE SEQUENCE</scope>
    <source>
        <strain evidence="1">SPB1-3</strain>
    </source>
</reference>
<sequence length="516" mass="53824">MKSSLKKSLFVGLAALGFVAAAGSVNASAKSYAKVTSNQALTTNATSRNVNVNGTNALYTKAGTLKGAKVKATTTTLAGLKDSKLGKDNFRAYRVATTNRGSVYYKIVSFNGQYRGWIYGGKSTSAFAGGIASYATTQDANDAKADGKTAYKLASTSTTENTTLFAQPAWSQYKVGRAKAANGSVISSTAAYKDATFTLNKAVTTSREGETWYQIGSTNADLNGAYVKASDVVAATPAETPIAQNQVGIKFIDADTGKQVGSTLVKTNNSYLTVSAPSFVNSLGLSTQLPTGYTDANVSTGINGLTDSQTNANKLAISNAQYGNTVNYYVKNIGTANYFKNSSTAFMFKSSKDADYTADNKLNKDALSFNTVKDQSLSSVVSALSSDANTVGANGGSVSLSAINAALKAQGADSFYIIQVVGGPYVTSLNDLSKLDSTQALYIQKLDFNSTDFAKNAAPISNTQNTDGSFKIDTSKGINLPYSLSTRQVTAGALKSTSTTVSDVATAFANSTETIN</sequence>
<proteinExistence type="predicted"/>
<keyword evidence="2" id="KW-1185">Reference proteome</keyword>
<accession>A0ACD5DDT1</accession>
<protein>
    <submittedName>
        <fullName evidence="1">S-layer protein</fullName>
    </submittedName>
</protein>